<dbReference type="Pfam" id="PF01797">
    <property type="entry name" value="Y1_Tnp"/>
    <property type="match status" value="1"/>
</dbReference>
<feature type="domain" description="Transposase IS200-like" evidence="1">
    <location>
        <begin position="1"/>
        <end position="88"/>
    </location>
</feature>
<accession>A0A2M7WUW0</accession>
<dbReference type="PANTHER" id="PTHR34322">
    <property type="entry name" value="TRANSPOSASE, Y1_TNP DOMAIN-CONTAINING"/>
    <property type="match status" value="1"/>
</dbReference>
<feature type="non-terminal residue" evidence="2">
    <location>
        <position position="1"/>
    </location>
</feature>
<gene>
    <name evidence="2" type="ORF">CO184_00705</name>
</gene>
<protein>
    <recommendedName>
        <fullName evidence="1">Transposase IS200-like domain-containing protein</fullName>
    </recommendedName>
</protein>
<evidence type="ECO:0000313" key="3">
    <source>
        <dbReference type="Proteomes" id="UP000231487"/>
    </source>
</evidence>
<proteinExistence type="predicted"/>
<organism evidence="2 3">
    <name type="scientific">Candidatus Zambryskibacteria bacterium CG_4_9_14_3_um_filter_40_16</name>
    <dbReference type="NCBI Taxonomy" id="1975111"/>
    <lineage>
        <taxon>Bacteria</taxon>
        <taxon>Candidatus Zambryskiibacteriota</taxon>
    </lineage>
</organism>
<dbReference type="EMBL" id="PFXE01000014">
    <property type="protein sequence ID" value="PJA33970.1"/>
    <property type="molecule type" value="Genomic_DNA"/>
</dbReference>
<dbReference type="Proteomes" id="UP000231487">
    <property type="component" value="Unassembled WGS sequence"/>
</dbReference>
<sequence length="163" mass="19383">QSLFSVDVGEKIVAIGAYVLMPNHFHIIIKEIKENGITEFMRKLLTAYSMYFNKRHERVGPLFQGTFKAKHLDYDQYLKYQFAYIHLNPIKLIEPKWKETGIKNLRRASSYLKEYTFSSYHDYGGITREEIVILNKDEFPVYFKNQYSFKGFLKDWLNFADSP</sequence>
<dbReference type="PANTHER" id="PTHR34322:SF2">
    <property type="entry name" value="TRANSPOSASE IS200-LIKE DOMAIN-CONTAINING PROTEIN"/>
    <property type="match status" value="1"/>
</dbReference>
<dbReference type="GO" id="GO:0006313">
    <property type="term" value="P:DNA transposition"/>
    <property type="evidence" value="ECO:0007669"/>
    <property type="project" value="InterPro"/>
</dbReference>
<name>A0A2M7WUW0_9BACT</name>
<evidence type="ECO:0000313" key="2">
    <source>
        <dbReference type="EMBL" id="PJA33970.1"/>
    </source>
</evidence>
<dbReference type="GO" id="GO:0003677">
    <property type="term" value="F:DNA binding"/>
    <property type="evidence" value="ECO:0007669"/>
    <property type="project" value="InterPro"/>
</dbReference>
<comment type="caution">
    <text evidence="2">The sequence shown here is derived from an EMBL/GenBank/DDBJ whole genome shotgun (WGS) entry which is preliminary data.</text>
</comment>
<dbReference type="InterPro" id="IPR002686">
    <property type="entry name" value="Transposase_17"/>
</dbReference>
<dbReference type="AlphaFoldDB" id="A0A2M7WUW0"/>
<dbReference type="SMART" id="SM01321">
    <property type="entry name" value="Y1_Tnp"/>
    <property type="match status" value="1"/>
</dbReference>
<dbReference type="SUPFAM" id="SSF143422">
    <property type="entry name" value="Transposase IS200-like"/>
    <property type="match status" value="1"/>
</dbReference>
<dbReference type="InterPro" id="IPR036515">
    <property type="entry name" value="Transposase_17_sf"/>
</dbReference>
<evidence type="ECO:0000259" key="1">
    <source>
        <dbReference type="SMART" id="SM01321"/>
    </source>
</evidence>
<dbReference type="Gene3D" id="3.30.70.1290">
    <property type="entry name" value="Transposase IS200-like"/>
    <property type="match status" value="1"/>
</dbReference>
<dbReference type="GO" id="GO:0004803">
    <property type="term" value="F:transposase activity"/>
    <property type="evidence" value="ECO:0007669"/>
    <property type="project" value="InterPro"/>
</dbReference>
<reference evidence="3" key="1">
    <citation type="submission" date="2017-09" db="EMBL/GenBank/DDBJ databases">
        <title>Depth-based differentiation of microbial function through sediment-hosted aquifers and enrichment of novel symbionts in the deep terrestrial subsurface.</title>
        <authorList>
            <person name="Probst A.J."/>
            <person name="Ladd B."/>
            <person name="Jarett J.K."/>
            <person name="Geller-Mcgrath D.E."/>
            <person name="Sieber C.M.K."/>
            <person name="Emerson J.B."/>
            <person name="Anantharaman K."/>
            <person name="Thomas B.C."/>
            <person name="Malmstrom R."/>
            <person name="Stieglmeier M."/>
            <person name="Klingl A."/>
            <person name="Woyke T."/>
            <person name="Ryan C.M."/>
            <person name="Banfield J.F."/>
        </authorList>
    </citation>
    <scope>NUCLEOTIDE SEQUENCE [LARGE SCALE GENOMIC DNA]</scope>
</reference>